<dbReference type="Gene3D" id="3.40.50.12580">
    <property type="match status" value="1"/>
</dbReference>
<keyword evidence="4 8" id="KW-0808">Transferase</keyword>
<dbReference type="InterPro" id="IPR007554">
    <property type="entry name" value="Glycerophosphate_synth"/>
</dbReference>
<dbReference type="Pfam" id="PF04464">
    <property type="entry name" value="Glyphos_transf"/>
    <property type="match status" value="1"/>
</dbReference>
<organism evidence="8 9">
    <name type="scientific">Catonella morbi ATCC 51271</name>
    <dbReference type="NCBI Taxonomy" id="592026"/>
    <lineage>
        <taxon>Bacteria</taxon>
        <taxon>Bacillati</taxon>
        <taxon>Bacillota</taxon>
        <taxon>Clostridia</taxon>
        <taxon>Lachnospirales</taxon>
        <taxon>Lachnospiraceae</taxon>
        <taxon>Catonella</taxon>
    </lineage>
</organism>
<comment type="caution">
    <text evidence="8">The sequence shown here is derived from an EMBL/GenBank/DDBJ whole genome shotgun (WGS) entry which is preliminary data.</text>
</comment>
<sequence length="380" mass="44056">MNIKEISYVLFALNYKIGSVLPVKKNFVFSVMTHDASESGNIRALTAYMAKKGKYKFYYMVKEERKAFFRLLFVIPFVMSRAEIILMDNAFMPMSYFKVRKATKVLQLWHGTGSIKKFGQDSNVGRLKELEKKINSNIDYLFVNSDSLIEEYAGAFGVDRRSVYATGLPRTDWLLRLVSDDSIEEKLIKIKDKISKAKNIVLKDKKIILYAPTFRDDEVDCPKLHIDVLKLLEKTEENTVLFLRLHPFVSRAFKDEKLSERVVNVSDYPDLNELMAVSDGLITDYSSLIFDYCVLNRPMYFCADDIEEFGLEGRGFYLDYNTDLPGVLTTSEEELGETIAKDLSGEEDEEFKLKREKFIKKYYKWLDGNSAKRVYETIVE</sequence>
<keyword evidence="5" id="KW-0777">Teichoic acid biosynthesis</keyword>
<comment type="subcellular location">
    <subcellularLocation>
        <location evidence="1">Cell membrane</location>
        <topology evidence="1">Peripheral membrane protein</topology>
    </subcellularLocation>
</comment>
<dbReference type="RefSeq" id="WP_023352971.1">
    <property type="nucleotide sequence ID" value="NZ_KI535366.1"/>
</dbReference>
<comment type="similarity">
    <text evidence="2">Belongs to the CDP-glycerol glycerophosphotransferase family.</text>
</comment>
<evidence type="ECO:0000256" key="6">
    <source>
        <dbReference type="ARBA" id="ARBA00023136"/>
    </source>
</evidence>
<dbReference type="eggNOG" id="COG1887">
    <property type="taxonomic scope" value="Bacteria"/>
</dbReference>
<dbReference type="PANTHER" id="PTHR37316">
    <property type="entry name" value="TEICHOIC ACID GLYCEROL-PHOSPHATE PRIMASE"/>
    <property type="match status" value="1"/>
</dbReference>
<evidence type="ECO:0000256" key="5">
    <source>
        <dbReference type="ARBA" id="ARBA00022944"/>
    </source>
</evidence>
<dbReference type="GO" id="GO:0005886">
    <property type="term" value="C:plasma membrane"/>
    <property type="evidence" value="ECO:0007669"/>
    <property type="project" value="UniProtKB-SubCell"/>
</dbReference>
<evidence type="ECO:0000256" key="7">
    <source>
        <dbReference type="SAM" id="Phobius"/>
    </source>
</evidence>
<dbReference type="SUPFAM" id="SSF53756">
    <property type="entry name" value="UDP-Glycosyltransferase/glycogen phosphorylase"/>
    <property type="match status" value="1"/>
</dbReference>
<keyword evidence="9" id="KW-1185">Reference proteome</keyword>
<dbReference type="InterPro" id="IPR043149">
    <property type="entry name" value="TagF_N"/>
</dbReference>
<accession>V2XR81</accession>
<feature type="transmembrane region" description="Helical" evidence="7">
    <location>
        <begin position="67"/>
        <end position="87"/>
    </location>
</feature>
<reference evidence="8" key="1">
    <citation type="submission" date="2013-06" db="EMBL/GenBank/DDBJ databases">
        <authorList>
            <person name="Weinstock G."/>
            <person name="Sodergren E."/>
            <person name="Clifton S."/>
            <person name="Fulton L."/>
            <person name="Fulton B."/>
            <person name="Courtney L."/>
            <person name="Fronick C."/>
            <person name="Harrison M."/>
            <person name="Strong C."/>
            <person name="Farmer C."/>
            <person name="Delahaunty K."/>
            <person name="Markovic C."/>
            <person name="Hall O."/>
            <person name="Minx P."/>
            <person name="Tomlinson C."/>
            <person name="Mitreva M."/>
            <person name="Nelson J."/>
            <person name="Hou S."/>
            <person name="Wollam A."/>
            <person name="Pepin K.H."/>
            <person name="Johnson M."/>
            <person name="Bhonagiri V."/>
            <person name="Nash W.E."/>
            <person name="Warren W."/>
            <person name="Chinwalla A."/>
            <person name="Mardis E.R."/>
            <person name="Wilson R.K."/>
        </authorList>
    </citation>
    <scope>NUCLEOTIDE SEQUENCE [LARGE SCALE GENOMIC DNA]</scope>
    <source>
        <strain evidence="8">ATCC 51271</strain>
    </source>
</reference>
<dbReference type="Proteomes" id="UP000018227">
    <property type="component" value="Unassembled WGS sequence"/>
</dbReference>
<dbReference type="OrthoDB" id="9807097at2"/>
<dbReference type="InterPro" id="IPR051612">
    <property type="entry name" value="Teichoic_Acid_Biosynth"/>
</dbReference>
<name>V2XR81_9FIRM</name>
<dbReference type="HOGENOM" id="CLU_029598_1_1_9"/>
<keyword evidence="7" id="KW-0812">Transmembrane</keyword>
<gene>
    <name evidence="8" type="ORF">GCWU0000282_000066</name>
</gene>
<evidence type="ECO:0000313" key="9">
    <source>
        <dbReference type="Proteomes" id="UP000018227"/>
    </source>
</evidence>
<evidence type="ECO:0000313" key="8">
    <source>
        <dbReference type="EMBL" id="ESL04679.1"/>
    </source>
</evidence>
<keyword evidence="7" id="KW-1133">Transmembrane helix</keyword>
<keyword evidence="3" id="KW-1003">Cell membrane</keyword>
<evidence type="ECO:0000256" key="1">
    <source>
        <dbReference type="ARBA" id="ARBA00004202"/>
    </source>
</evidence>
<dbReference type="Gene3D" id="3.40.50.11820">
    <property type="match status" value="1"/>
</dbReference>
<dbReference type="GO" id="GO:0047355">
    <property type="term" value="F:CDP-glycerol glycerophosphotransferase activity"/>
    <property type="evidence" value="ECO:0007669"/>
    <property type="project" value="InterPro"/>
</dbReference>
<keyword evidence="6 7" id="KW-0472">Membrane</keyword>
<dbReference type="InterPro" id="IPR043148">
    <property type="entry name" value="TagF_C"/>
</dbReference>
<dbReference type="EMBL" id="ACIL03000002">
    <property type="protein sequence ID" value="ESL04679.1"/>
    <property type="molecule type" value="Genomic_DNA"/>
</dbReference>
<dbReference type="PANTHER" id="PTHR37316:SF3">
    <property type="entry name" value="TEICHOIC ACID GLYCEROL-PHOSPHATE TRANSFERASE"/>
    <property type="match status" value="1"/>
</dbReference>
<evidence type="ECO:0000256" key="4">
    <source>
        <dbReference type="ARBA" id="ARBA00022679"/>
    </source>
</evidence>
<proteinExistence type="inferred from homology"/>
<dbReference type="AlphaFoldDB" id="V2XR81"/>
<protein>
    <submittedName>
        <fullName evidence="8">CDP-glycerol:poly(Glycerophosphate) glycerophosphotransferase</fullName>
    </submittedName>
</protein>
<evidence type="ECO:0000256" key="3">
    <source>
        <dbReference type="ARBA" id="ARBA00022475"/>
    </source>
</evidence>
<evidence type="ECO:0000256" key="2">
    <source>
        <dbReference type="ARBA" id="ARBA00010488"/>
    </source>
</evidence>
<dbReference type="GO" id="GO:0019350">
    <property type="term" value="P:teichoic acid biosynthetic process"/>
    <property type="evidence" value="ECO:0007669"/>
    <property type="project" value="UniProtKB-KW"/>
</dbReference>
<dbReference type="STRING" id="592026.GCWU0000282_000066"/>